<dbReference type="Gene3D" id="3.40.50.300">
    <property type="entry name" value="P-loop containing nucleotide triphosphate hydrolases"/>
    <property type="match status" value="2"/>
</dbReference>
<gene>
    <name evidence="8" type="ORF">ACFPB0_06775</name>
</gene>
<keyword evidence="4 6" id="KW-1133">Transmembrane helix</keyword>
<keyword evidence="2" id="KW-1003">Cell membrane</keyword>
<evidence type="ECO:0000313" key="9">
    <source>
        <dbReference type="Proteomes" id="UP001596024"/>
    </source>
</evidence>
<dbReference type="InterPro" id="IPR051539">
    <property type="entry name" value="T4SS-coupling_protein"/>
</dbReference>
<protein>
    <submittedName>
        <fullName evidence="8">TraM recognition domain-containing protein</fullName>
    </submittedName>
</protein>
<dbReference type="Proteomes" id="UP001596024">
    <property type="component" value="Unassembled WGS sequence"/>
</dbReference>
<dbReference type="PANTHER" id="PTHR37937:SF1">
    <property type="entry name" value="CONJUGATIVE TRANSFER: DNA TRANSPORT"/>
    <property type="match status" value="1"/>
</dbReference>
<feature type="transmembrane region" description="Helical" evidence="6">
    <location>
        <begin position="191"/>
        <end position="216"/>
    </location>
</feature>
<dbReference type="InterPro" id="IPR027417">
    <property type="entry name" value="P-loop_NTPase"/>
</dbReference>
<comment type="caution">
    <text evidence="8">The sequence shown here is derived from an EMBL/GenBank/DDBJ whole genome shotgun (WGS) entry which is preliminary data.</text>
</comment>
<feature type="transmembrane region" description="Helical" evidence="6">
    <location>
        <begin position="12"/>
        <end position="33"/>
    </location>
</feature>
<evidence type="ECO:0000256" key="4">
    <source>
        <dbReference type="ARBA" id="ARBA00022989"/>
    </source>
</evidence>
<sequence length="917" mass="100379">MEGELMTGGAGAAALIPIVLSVLALAAGLFVVLRIKFLRQIALSLIGVIPAIVLALLSLVALVFWRPALWLVSKSPILRFLARWFVYAVHYAGEKAEPEIKDADRGKDEDKDKRAEENRLEAMFARRSAELARSIWPEADYPFLYEDVPEDIRRPVWEDGRLIGGLPVTWLADRHLTAPLLTHAAMAGLTAAFLLSILPILAFVLGGLGALVAPYWSAFTAEPRILESWPDGSQITASRLTYLWQATGMTLATVVELAIRLILFSLAWLLFAAGAGLLVAFAVIETVRREKAKPYQLITKDGLVRWPYRAEARAIAHITYCKQVEMSAGYLKATPLFQIGKTTGAMRLRGDFNAPMRDQTLCLDGDSVFQHTLVMGGTGEGKTTAILKPLLRQFIARKSFGLYVCDAKGVLWNDALAIAKSMKRTKDVVIIGTGEDQLGVDVVSGLTPTQTAGVLRSVMTQLGGASSDSFWPDMAATVMRHALTIGQAYARTEAGKRLATGADGDDPLNPYSLWWAYQALLAPETLSNALETIKAALQEELELAREGKTGLSPADYAILTSDEVRASRDYLSGAWKDMAERTQSGILASVSQLMDGFSGAPVLRKRFVSGLSEDTIPLTSALEGKIVLSALSNVEDGLPARLVNILLKTCLYREARLREAAFKAEGKRPQDSPCVVMMDEVQEIVTVDPTSGLSDATFWNVARSTGLIGIFATQTVAALEQAMGEAAAKNFLQQARSKIFLRSEDRATIDYACWCAGKFERNRVFEEGQSESIEHRVLVDQWDPLATPDPDEEFPIKNGFMLMLKAALMLVNPASRQMSQPSVRPVYAPDLRFIPQGGGLFGGGDAQSLAIAQTSARQAAHWRAEDLERKYRAEGNQSQDALTPADMIGMGRWHAYALVQRAGAMRQDIIRLEHDYD</sequence>
<name>A0ABV9N9M4_9PROT</name>
<keyword evidence="3 6" id="KW-0812">Transmembrane</keyword>
<keyword evidence="5 6" id="KW-0472">Membrane</keyword>
<evidence type="ECO:0000256" key="1">
    <source>
        <dbReference type="ARBA" id="ARBA00004651"/>
    </source>
</evidence>
<feature type="transmembrane region" description="Helical" evidence="6">
    <location>
        <begin position="45"/>
        <end position="65"/>
    </location>
</feature>
<accession>A0ABV9N9M4</accession>
<feature type="transmembrane region" description="Helical" evidence="6">
    <location>
        <begin position="257"/>
        <end position="284"/>
    </location>
</feature>
<dbReference type="PANTHER" id="PTHR37937">
    <property type="entry name" value="CONJUGATIVE TRANSFER: DNA TRANSPORT"/>
    <property type="match status" value="1"/>
</dbReference>
<organism evidence="8 9">
    <name type="scientific">Glycocaulis abyssi</name>
    <dbReference type="NCBI Taxonomy" id="1433403"/>
    <lineage>
        <taxon>Bacteria</taxon>
        <taxon>Pseudomonadati</taxon>
        <taxon>Pseudomonadota</taxon>
        <taxon>Alphaproteobacteria</taxon>
        <taxon>Maricaulales</taxon>
        <taxon>Maricaulaceae</taxon>
        <taxon>Glycocaulis</taxon>
    </lineage>
</organism>
<comment type="subcellular location">
    <subcellularLocation>
        <location evidence="1">Cell membrane</location>
        <topology evidence="1">Multi-pass membrane protein</topology>
    </subcellularLocation>
</comment>
<evidence type="ECO:0000256" key="5">
    <source>
        <dbReference type="ARBA" id="ARBA00023136"/>
    </source>
</evidence>
<dbReference type="EMBL" id="JBHSGQ010000003">
    <property type="protein sequence ID" value="MFC4724992.1"/>
    <property type="molecule type" value="Genomic_DNA"/>
</dbReference>
<dbReference type="InterPro" id="IPR032689">
    <property type="entry name" value="TraG-D_C"/>
</dbReference>
<dbReference type="Pfam" id="PF12696">
    <property type="entry name" value="TraG-D_C"/>
    <property type="match status" value="1"/>
</dbReference>
<dbReference type="RefSeq" id="WP_371392246.1">
    <property type="nucleotide sequence ID" value="NZ_CP163421.1"/>
</dbReference>
<evidence type="ECO:0000256" key="6">
    <source>
        <dbReference type="SAM" id="Phobius"/>
    </source>
</evidence>
<evidence type="ECO:0000313" key="8">
    <source>
        <dbReference type="EMBL" id="MFC4724992.1"/>
    </source>
</evidence>
<evidence type="ECO:0000259" key="7">
    <source>
        <dbReference type="Pfam" id="PF12696"/>
    </source>
</evidence>
<reference evidence="9" key="1">
    <citation type="journal article" date="2019" name="Int. J. Syst. Evol. Microbiol.">
        <title>The Global Catalogue of Microorganisms (GCM) 10K type strain sequencing project: providing services to taxonomists for standard genome sequencing and annotation.</title>
        <authorList>
            <consortium name="The Broad Institute Genomics Platform"/>
            <consortium name="The Broad Institute Genome Sequencing Center for Infectious Disease"/>
            <person name="Wu L."/>
            <person name="Ma J."/>
        </authorList>
    </citation>
    <scope>NUCLEOTIDE SEQUENCE [LARGE SCALE GENOMIC DNA]</scope>
    <source>
        <strain evidence="9">CCUG 62981</strain>
    </source>
</reference>
<evidence type="ECO:0000256" key="2">
    <source>
        <dbReference type="ARBA" id="ARBA00022475"/>
    </source>
</evidence>
<proteinExistence type="predicted"/>
<feature type="domain" description="TraD/TraG TraM recognition site" evidence="7">
    <location>
        <begin position="673"/>
        <end position="763"/>
    </location>
</feature>
<evidence type="ECO:0000256" key="3">
    <source>
        <dbReference type="ARBA" id="ARBA00022692"/>
    </source>
</evidence>
<dbReference type="SUPFAM" id="SSF52540">
    <property type="entry name" value="P-loop containing nucleoside triphosphate hydrolases"/>
    <property type="match status" value="1"/>
</dbReference>
<keyword evidence="9" id="KW-1185">Reference proteome</keyword>